<evidence type="ECO:0000256" key="2">
    <source>
        <dbReference type="SAM" id="MobiDB-lite"/>
    </source>
</evidence>
<dbReference type="RefSeq" id="XP_028468469.1">
    <property type="nucleotide sequence ID" value="XM_028612775.1"/>
</dbReference>
<feature type="region of interest" description="Disordered" evidence="2">
    <location>
        <begin position="558"/>
        <end position="584"/>
    </location>
</feature>
<feature type="compositionally biased region" description="Basic and acidic residues" evidence="2">
    <location>
        <begin position="973"/>
        <end position="993"/>
    </location>
</feature>
<reference evidence="3 4" key="1">
    <citation type="journal article" date="2018" name="Mol. Ecol.">
        <title>The obligate alkalophilic soda-lake fungus Sodiomyces alkalinus has shifted to a protein diet.</title>
        <authorList>
            <person name="Grum-Grzhimaylo A.A."/>
            <person name="Falkoski D.L."/>
            <person name="van den Heuvel J."/>
            <person name="Valero-Jimenez C.A."/>
            <person name="Min B."/>
            <person name="Choi I.G."/>
            <person name="Lipzen A."/>
            <person name="Daum C.G."/>
            <person name="Aanen D.K."/>
            <person name="Tsang A."/>
            <person name="Henrissat B."/>
            <person name="Bilanenko E.N."/>
            <person name="de Vries R.P."/>
            <person name="van Kan J.A.L."/>
            <person name="Grigoriev I.V."/>
            <person name="Debets A.J.M."/>
        </authorList>
    </citation>
    <scope>NUCLEOTIDE SEQUENCE [LARGE SCALE GENOMIC DNA]</scope>
    <source>
        <strain evidence="3 4">F11</strain>
    </source>
</reference>
<organism evidence="3 4">
    <name type="scientific">Sodiomyces alkalinus (strain CBS 110278 / VKM F-3762 / F11)</name>
    <name type="common">Alkaliphilic filamentous fungus</name>
    <dbReference type="NCBI Taxonomy" id="1314773"/>
    <lineage>
        <taxon>Eukaryota</taxon>
        <taxon>Fungi</taxon>
        <taxon>Dikarya</taxon>
        <taxon>Ascomycota</taxon>
        <taxon>Pezizomycotina</taxon>
        <taxon>Sordariomycetes</taxon>
        <taxon>Hypocreomycetidae</taxon>
        <taxon>Glomerellales</taxon>
        <taxon>Plectosphaerellaceae</taxon>
        <taxon>Sodiomyces</taxon>
    </lineage>
</organism>
<keyword evidence="1" id="KW-0175">Coiled coil</keyword>
<feature type="compositionally biased region" description="Polar residues" evidence="2">
    <location>
        <begin position="492"/>
        <end position="502"/>
    </location>
</feature>
<evidence type="ECO:0000313" key="3">
    <source>
        <dbReference type="EMBL" id="ROT40663.1"/>
    </source>
</evidence>
<feature type="compositionally biased region" description="Polar residues" evidence="2">
    <location>
        <begin position="893"/>
        <end position="903"/>
    </location>
</feature>
<feature type="coiled-coil region" evidence="1">
    <location>
        <begin position="642"/>
        <end position="722"/>
    </location>
</feature>
<dbReference type="Pfam" id="PF04388">
    <property type="entry name" value="Hamartin"/>
    <property type="match status" value="1"/>
</dbReference>
<dbReference type="GO" id="GO:0033596">
    <property type="term" value="C:TSC1-TSC2 complex"/>
    <property type="evidence" value="ECO:0007669"/>
    <property type="project" value="TreeGrafter"/>
</dbReference>
<dbReference type="AlphaFoldDB" id="A0A3N2Q1L9"/>
<feature type="compositionally biased region" description="Polar residues" evidence="2">
    <location>
        <begin position="468"/>
        <end position="484"/>
    </location>
</feature>
<accession>A0A3N2Q1L9</accession>
<dbReference type="OrthoDB" id="6022054at2759"/>
<gene>
    <name evidence="3" type="ORF">SODALDRAFT_338367</name>
</gene>
<proteinExistence type="predicted"/>
<dbReference type="InterPro" id="IPR007483">
    <property type="entry name" value="Hamartin"/>
</dbReference>
<dbReference type="GO" id="GO:0051726">
    <property type="term" value="P:regulation of cell cycle"/>
    <property type="evidence" value="ECO:0007669"/>
    <property type="project" value="TreeGrafter"/>
</dbReference>
<dbReference type="GO" id="GO:0032007">
    <property type="term" value="P:negative regulation of TOR signaling"/>
    <property type="evidence" value="ECO:0007669"/>
    <property type="project" value="TreeGrafter"/>
</dbReference>
<protein>
    <submittedName>
        <fullName evidence="3">Tuberous sclerosis 1</fullName>
    </submittedName>
</protein>
<feature type="region of interest" description="Disordered" evidence="2">
    <location>
        <begin position="892"/>
        <end position="1003"/>
    </location>
</feature>
<keyword evidence="4" id="KW-1185">Reference proteome</keyword>
<dbReference type="PANTHER" id="PTHR15154">
    <property type="entry name" value="HAMARTIN"/>
    <property type="match status" value="1"/>
</dbReference>
<dbReference type="GeneID" id="39581253"/>
<dbReference type="InterPro" id="IPR016024">
    <property type="entry name" value="ARM-type_fold"/>
</dbReference>
<dbReference type="SUPFAM" id="SSF48371">
    <property type="entry name" value="ARM repeat"/>
    <property type="match status" value="1"/>
</dbReference>
<evidence type="ECO:0000256" key="1">
    <source>
        <dbReference type="SAM" id="Coils"/>
    </source>
</evidence>
<feature type="coiled-coil region" evidence="1">
    <location>
        <begin position="750"/>
        <end position="798"/>
    </location>
</feature>
<dbReference type="PANTHER" id="PTHR15154:SF2">
    <property type="entry name" value="HAMARTIN"/>
    <property type="match status" value="1"/>
</dbReference>
<dbReference type="STRING" id="1314773.A0A3N2Q1L9"/>
<dbReference type="Proteomes" id="UP000272025">
    <property type="component" value="Unassembled WGS sequence"/>
</dbReference>
<sequence>MASSGSLKDLTKAITVYCSNAPTLPLPEELIQTIEAYISRHEKFDESGSEKLHDELQSIYQKHVNGIHANLAGFIAVLRRLMPILRVPSRVFYWWDTLQEVTQANCTMEKSVLDEIITGMLDMLLVEDQYDRESDSNTTLNTFAERLYTTWLGMHHAVETGDVQSAVASERAIRGALVTWGKKKPKPFLDLLDRFFVKSEYRTRTIRMLSEFMQNQPPHLYLMLQTPLFGNLLRCLQLDTSTVVVSLALTTLIMALPHMPSALIPYLPTLFNIYARLLFWDHERTGIVEAGADDSENKGSASNTGWETCTFSPDTDELSIVHLADYFTILYGLYPLNFTDYIRKPHRYLRHANVANEADVDVQPTEMRHKSEKFRRDHLLHPNFYTLTVESEKTDMGRWLNSEPAVLVADCFALRVPTRLGAEEHGLAPQLQGGTSLVLSMDGSGSEQEGVQTALLSGLGPDPGLESWRNSRGSGADSPASSRVPSLVQRHASLSSRPSNADMSEARSRQAGPGGDSPTLPPQLTVSNPQTQLQDMLQSNKAIKSGLHQSLANDSVPSLALSHAESAHERPISRVPTPGPAAPSTVSLSQGDLLSRVTQLQQHVMLLQNDLNFERYLKQQHMAHIGELRRAHVREAASEAETQNLIMANRNLKNRLEDAKKAEMQIRKESEKSRALAKKWESDFSAKLLARREEVKKTKAEGEALQQELQSAKQECEKLRKIVCEAEVRELNSRQNKQSVELDKKDMVRLKAEVERLTMFERDLQTKEAERETAMRLAAEAEKRTEELNMKLAAREHELQKTTRFFQSQIATLHAKLTEAQAGPRCRPANESNSAIQSALAASRAKQTEMEREYGNLLRRYTALQLQYEECKMELNSTMGPSRNELGFRMDSENGSSHSTSPVNVRAGPHRILTDHDSQDPASYTRTAPTDLKPSTPGAVSTSPGTPAELLGFGVSASPELRFHGRGGVQNKIRREDKGKQKDEGGDKKEKKSTGLRGIRGFV</sequence>
<feature type="region of interest" description="Disordered" evidence="2">
    <location>
        <begin position="455"/>
        <end position="527"/>
    </location>
</feature>
<dbReference type="EMBL" id="ML119052">
    <property type="protein sequence ID" value="ROT40663.1"/>
    <property type="molecule type" value="Genomic_DNA"/>
</dbReference>
<name>A0A3N2Q1L9_SODAK</name>
<evidence type="ECO:0000313" key="4">
    <source>
        <dbReference type="Proteomes" id="UP000272025"/>
    </source>
</evidence>